<dbReference type="Proteomes" id="UP000050497">
    <property type="component" value="Unassembled WGS sequence"/>
</dbReference>
<evidence type="ECO:0000313" key="12">
    <source>
        <dbReference type="Proteomes" id="UP000050497"/>
    </source>
</evidence>
<dbReference type="Proteomes" id="UP000182800">
    <property type="component" value="Unassembled WGS sequence"/>
</dbReference>
<dbReference type="PANTHER" id="PTHR38035">
    <property type="entry name" value="UPF0070 PROTEIN YFGM"/>
    <property type="match status" value="1"/>
</dbReference>
<evidence type="ECO:0000313" key="13">
    <source>
        <dbReference type="Proteomes" id="UP000182800"/>
    </source>
</evidence>
<keyword evidence="7" id="KW-0143">Chaperone</keyword>
<dbReference type="STRING" id="1653334.GA0071312_2815"/>
<dbReference type="OrthoDB" id="7173339at2"/>
<keyword evidence="3" id="KW-1003">Cell membrane</keyword>
<evidence type="ECO:0000256" key="3">
    <source>
        <dbReference type="ARBA" id="ARBA00022475"/>
    </source>
</evidence>
<dbReference type="EMBL" id="FMBM01000002">
    <property type="protein sequence ID" value="SCC81846.1"/>
    <property type="molecule type" value="Genomic_DNA"/>
</dbReference>
<dbReference type="InterPro" id="IPR026039">
    <property type="entry name" value="YfgM"/>
</dbReference>
<keyword evidence="5 8" id="KW-1133">Transmembrane helix</keyword>
<dbReference type="GO" id="GO:0044877">
    <property type="term" value="F:protein-containing complex binding"/>
    <property type="evidence" value="ECO:0007669"/>
    <property type="project" value="InterPro"/>
</dbReference>
<evidence type="ECO:0000313" key="10">
    <source>
        <dbReference type="EMBL" id="KPQ11014.1"/>
    </source>
</evidence>
<protein>
    <recommendedName>
        <fullName evidence="9">Ancillary SecYEG translocon subunit/Cell division coordinator CpoB TPR domain-containing protein</fullName>
    </recommendedName>
</protein>
<dbReference type="AlphaFoldDB" id="A0A0P7X7D3"/>
<comment type="subcellular location">
    <subcellularLocation>
        <location evidence="2">Cell membrane</location>
    </subcellularLocation>
    <subcellularLocation>
        <location evidence="1">Membrane</location>
        <topology evidence="1">Single-pass membrane protein</topology>
    </subcellularLocation>
</comment>
<feature type="domain" description="Ancillary SecYEG translocon subunit/Cell division coordinator CpoB TPR" evidence="9">
    <location>
        <begin position="19"/>
        <end position="186"/>
    </location>
</feature>
<keyword evidence="4 8" id="KW-0812">Transmembrane</keyword>
<dbReference type="Pfam" id="PF09976">
    <property type="entry name" value="TPR_21"/>
    <property type="match status" value="1"/>
</dbReference>
<keyword evidence="6 8" id="KW-0472">Membrane</keyword>
<proteinExistence type="predicted"/>
<evidence type="ECO:0000256" key="8">
    <source>
        <dbReference type="SAM" id="Phobius"/>
    </source>
</evidence>
<evidence type="ECO:0000256" key="6">
    <source>
        <dbReference type="ARBA" id="ARBA00023136"/>
    </source>
</evidence>
<evidence type="ECO:0000256" key="7">
    <source>
        <dbReference type="ARBA" id="ARBA00023186"/>
    </source>
</evidence>
<reference evidence="10 12" key="1">
    <citation type="submission" date="2015-09" db="EMBL/GenBank/DDBJ databases">
        <title>Identification and resolution of microdiversity through metagenomic sequencing of parallel consortia.</title>
        <authorList>
            <person name="Nelson W.C."/>
            <person name="Romine M.F."/>
            <person name="Lindemann S.R."/>
        </authorList>
    </citation>
    <scope>NUCLEOTIDE SEQUENCE [LARGE SCALE GENOMIC DNA]</scope>
    <source>
        <strain evidence="10">HL-109</strain>
    </source>
</reference>
<evidence type="ECO:0000313" key="11">
    <source>
        <dbReference type="EMBL" id="SCC81846.1"/>
    </source>
</evidence>
<dbReference type="RefSeq" id="WP_074445458.1">
    <property type="nucleotide sequence ID" value="NZ_FMBM01000002.1"/>
</dbReference>
<reference evidence="11 13" key="2">
    <citation type="submission" date="2016-08" db="EMBL/GenBank/DDBJ databases">
        <authorList>
            <person name="Varghese N."/>
            <person name="Submissions Spin"/>
        </authorList>
    </citation>
    <scope>NUCLEOTIDE SEQUENCE [LARGE SCALE GENOMIC DNA]</scope>
    <source>
        <strain evidence="11 13">HL-109</strain>
    </source>
</reference>
<organism evidence="10 12">
    <name type="scientific">Saliniramus fredricksonii</name>
    <dbReference type="NCBI Taxonomy" id="1653334"/>
    <lineage>
        <taxon>Bacteria</taxon>
        <taxon>Pseudomonadati</taxon>
        <taxon>Pseudomonadota</taxon>
        <taxon>Alphaproteobacteria</taxon>
        <taxon>Hyphomicrobiales</taxon>
        <taxon>Salinarimonadaceae</taxon>
        <taxon>Saliniramus</taxon>
    </lineage>
</organism>
<evidence type="ECO:0000256" key="2">
    <source>
        <dbReference type="ARBA" id="ARBA00004236"/>
    </source>
</evidence>
<comment type="caution">
    <text evidence="10">The sequence shown here is derived from an EMBL/GenBank/DDBJ whole genome shotgun (WGS) entry which is preliminary data.</text>
</comment>
<evidence type="ECO:0000259" key="9">
    <source>
        <dbReference type="Pfam" id="PF09976"/>
    </source>
</evidence>
<dbReference type="EMBL" id="LJSX01000011">
    <property type="protein sequence ID" value="KPQ11014.1"/>
    <property type="molecule type" value="Genomic_DNA"/>
</dbReference>
<dbReference type="InterPro" id="IPR018704">
    <property type="entry name" value="SecYEG/CpoB_TPR"/>
</dbReference>
<dbReference type="GO" id="GO:0005886">
    <property type="term" value="C:plasma membrane"/>
    <property type="evidence" value="ECO:0007669"/>
    <property type="project" value="UniProtKB-SubCell"/>
</dbReference>
<accession>A0A0P7X7D3</accession>
<evidence type="ECO:0000256" key="1">
    <source>
        <dbReference type="ARBA" id="ARBA00004167"/>
    </source>
</evidence>
<name>A0A0P7X7D3_9HYPH</name>
<dbReference type="PANTHER" id="PTHR38035:SF1">
    <property type="entry name" value="ANCILLARY SECYEG TRANSLOCON SUBUNIT"/>
    <property type="match status" value="1"/>
</dbReference>
<sequence length="218" mass="23935">MNEFFREVDEEFRRDRAMAFWKRWGGVFVAVAVLVVAGVGGWRYWEYIETQRAHEASAQLFDAQQMINEGNRDSGIAMLEELAEGERGGFPLLARFRIAAALGEQSASRGAEAFDDLASDASVPTSMRDLASLRAAMLRLDTDPAAAAAALEELAVPDNAYRHSAREALGLAALRRDNYDEAGRWFDEMAADPDTPSGLRGRLEIYSALVAAGPVETM</sequence>
<gene>
    <name evidence="11" type="ORF">GA0071312_2815</name>
    <name evidence="10" type="ORF">HLUCCO17_08875</name>
</gene>
<keyword evidence="13" id="KW-1185">Reference proteome</keyword>
<evidence type="ECO:0000256" key="4">
    <source>
        <dbReference type="ARBA" id="ARBA00022692"/>
    </source>
</evidence>
<evidence type="ECO:0000256" key="5">
    <source>
        <dbReference type="ARBA" id="ARBA00022989"/>
    </source>
</evidence>
<feature type="transmembrane region" description="Helical" evidence="8">
    <location>
        <begin position="24"/>
        <end position="45"/>
    </location>
</feature>